<dbReference type="EMBL" id="RWJN01000643">
    <property type="protein sequence ID" value="TCD60184.1"/>
    <property type="molecule type" value="Genomic_DNA"/>
</dbReference>
<accession>A0A4R0RCI9</accession>
<dbReference type="OrthoDB" id="2658589at2759"/>
<feature type="compositionally biased region" description="Pro residues" evidence="1">
    <location>
        <begin position="155"/>
        <end position="197"/>
    </location>
</feature>
<gene>
    <name evidence="2" type="ORF">EIP91_010608</name>
</gene>
<protein>
    <submittedName>
        <fullName evidence="2">Uncharacterized protein</fullName>
    </submittedName>
</protein>
<evidence type="ECO:0000313" key="3">
    <source>
        <dbReference type="Proteomes" id="UP000292702"/>
    </source>
</evidence>
<evidence type="ECO:0000313" key="2">
    <source>
        <dbReference type="EMBL" id="TCD60184.1"/>
    </source>
</evidence>
<dbReference type="PANTHER" id="PTHR48125">
    <property type="entry name" value="LP07818P1"/>
    <property type="match status" value="1"/>
</dbReference>
<dbReference type="STRING" id="92696.A0A4R0RCI9"/>
<feature type="region of interest" description="Disordered" evidence="1">
    <location>
        <begin position="557"/>
        <end position="590"/>
    </location>
</feature>
<dbReference type="PANTHER" id="PTHR48125:SF12">
    <property type="entry name" value="AT HOOK TRANSCRIPTION FACTOR FAMILY-RELATED"/>
    <property type="match status" value="1"/>
</dbReference>
<evidence type="ECO:0000256" key="1">
    <source>
        <dbReference type="SAM" id="MobiDB-lite"/>
    </source>
</evidence>
<feature type="compositionally biased region" description="Acidic residues" evidence="1">
    <location>
        <begin position="74"/>
        <end position="89"/>
    </location>
</feature>
<feature type="compositionally biased region" description="Polar residues" evidence="1">
    <location>
        <begin position="570"/>
        <end position="582"/>
    </location>
</feature>
<dbReference type="Proteomes" id="UP000292702">
    <property type="component" value="Unassembled WGS sequence"/>
</dbReference>
<feature type="region of interest" description="Disordered" evidence="1">
    <location>
        <begin position="72"/>
        <end position="201"/>
    </location>
</feature>
<reference evidence="2 3" key="1">
    <citation type="submission" date="2018-11" db="EMBL/GenBank/DDBJ databases">
        <title>Genome assembly of Steccherinum ochraceum LE-BIN_3174, the white-rot fungus of the Steccherinaceae family (The Residual Polyporoid clade, Polyporales, Basidiomycota).</title>
        <authorList>
            <person name="Fedorova T.V."/>
            <person name="Glazunova O.A."/>
            <person name="Landesman E.O."/>
            <person name="Moiseenko K.V."/>
            <person name="Psurtseva N.V."/>
            <person name="Savinova O.S."/>
            <person name="Shakhova N.V."/>
            <person name="Tyazhelova T.V."/>
            <person name="Vasina D.V."/>
        </authorList>
    </citation>
    <scope>NUCLEOTIDE SEQUENCE [LARGE SCALE GENOMIC DNA]</scope>
    <source>
        <strain evidence="2 3">LE-BIN_3174</strain>
    </source>
</reference>
<keyword evidence="3" id="KW-1185">Reference proteome</keyword>
<organism evidence="2 3">
    <name type="scientific">Steccherinum ochraceum</name>
    <dbReference type="NCBI Taxonomy" id="92696"/>
    <lineage>
        <taxon>Eukaryota</taxon>
        <taxon>Fungi</taxon>
        <taxon>Dikarya</taxon>
        <taxon>Basidiomycota</taxon>
        <taxon>Agaricomycotina</taxon>
        <taxon>Agaricomycetes</taxon>
        <taxon>Polyporales</taxon>
        <taxon>Steccherinaceae</taxon>
        <taxon>Steccherinum</taxon>
    </lineage>
</organism>
<feature type="compositionally biased region" description="Low complexity" evidence="1">
    <location>
        <begin position="123"/>
        <end position="139"/>
    </location>
</feature>
<sequence>MARLQRQRANDGPDGQRITNKAKLFYWEKQDFPEGYRLRMKVNRNDHAQVWEDRIGQRRYDSFRDEWDICSEFGPDDERWEIDPDDDLDPNGYPNVPPPPETEQEAPMDIDDNFDLLFPLEESPPTSNPNPSTSTSPPATTVPPPPSARAGLPRSPAPPQAPSTSHSPPPPSPTPGPPPRPPTPPEQPLFTPDPPTDTEPLTHAAAQQLSPDELVDILVELEPVQYAKWSNPNTFEDVMRFHYGLVYHITSPMPLSDPVSVLGWKAEPVADDLKAMAKHLNTRNRPVLPADVLRVMSQDVQAHDPPRLVRGRYVKGSWNRLPVREGEYFRFTNFHCDNYLPSLVVHDPVVATHILRRWSHVPTLHVVCFLREHGMVHSLYRDRRTFPRKLDLNHHTADMSTRQVSHGWVTVGRPPGVPEYQMYVLQMRAFFQVPYRLRAAMQYGGIIWRIACMFTDTADRSHAYGLDVDSLELGARPLFGEEPSGEVEYWEEVLSEQEEQFIVGMYKDDTNKRPGDKPAHISWWPTPNCWSLNGLETGYWTPTAEIWFERRLNAIQNGSQPPQTAAKFRSSLSDSGPARPSSSPVPKPTV</sequence>
<name>A0A4R0RCI9_9APHY</name>
<comment type="caution">
    <text evidence="2">The sequence shown here is derived from an EMBL/GenBank/DDBJ whole genome shotgun (WGS) entry which is preliminary data.</text>
</comment>
<dbReference type="AlphaFoldDB" id="A0A4R0RCI9"/>
<proteinExistence type="predicted"/>
<feature type="compositionally biased region" description="Acidic residues" evidence="1">
    <location>
        <begin position="102"/>
        <end position="114"/>
    </location>
</feature>